<dbReference type="RefSeq" id="WP_141151169.1">
    <property type="nucleotide sequence ID" value="NZ_VHLG01000025.1"/>
</dbReference>
<keyword evidence="2" id="KW-0472">Membrane</keyword>
<keyword evidence="1" id="KW-0175">Coiled coil</keyword>
<dbReference type="Gene3D" id="2.40.50.100">
    <property type="match status" value="1"/>
</dbReference>
<proteinExistence type="predicted"/>
<dbReference type="PRINTS" id="PR01490">
    <property type="entry name" value="RTXTOXIND"/>
</dbReference>
<dbReference type="PANTHER" id="PTHR30386:SF28">
    <property type="entry name" value="EXPORTED PROTEIN"/>
    <property type="match status" value="1"/>
</dbReference>
<evidence type="ECO:0000313" key="3">
    <source>
        <dbReference type="EMBL" id="TPW26639.1"/>
    </source>
</evidence>
<accession>A0A506U240</accession>
<dbReference type="EMBL" id="VHLG01000025">
    <property type="protein sequence ID" value="TPW26639.1"/>
    <property type="molecule type" value="Genomic_DNA"/>
</dbReference>
<dbReference type="PANTHER" id="PTHR30386">
    <property type="entry name" value="MEMBRANE FUSION SUBUNIT OF EMRAB-TOLC MULTIDRUG EFFLUX PUMP"/>
    <property type="match status" value="1"/>
</dbReference>
<name>A0A506U240_9HYPH</name>
<dbReference type="NCBIfam" id="TIGR03794">
    <property type="entry name" value="NHLM_micro_HlyD"/>
    <property type="match status" value="1"/>
</dbReference>
<dbReference type="Proteomes" id="UP000318801">
    <property type="component" value="Unassembled WGS sequence"/>
</dbReference>
<dbReference type="AlphaFoldDB" id="A0A506U240"/>
<feature type="transmembrane region" description="Helical" evidence="2">
    <location>
        <begin position="44"/>
        <end position="63"/>
    </location>
</feature>
<gene>
    <name evidence="3" type="ORF">FJU08_21865</name>
</gene>
<evidence type="ECO:0000256" key="2">
    <source>
        <dbReference type="SAM" id="Phobius"/>
    </source>
</evidence>
<dbReference type="OrthoDB" id="8439633at2"/>
<evidence type="ECO:0000256" key="1">
    <source>
        <dbReference type="SAM" id="Coils"/>
    </source>
</evidence>
<protein>
    <submittedName>
        <fullName evidence="3">NHLP bacteriocin system secretion protein</fullName>
    </submittedName>
</protein>
<feature type="coiled-coil region" evidence="1">
    <location>
        <begin position="116"/>
        <end position="172"/>
    </location>
</feature>
<keyword evidence="2" id="KW-0812">Transmembrane</keyword>
<dbReference type="InterPro" id="IPR050739">
    <property type="entry name" value="MFP"/>
</dbReference>
<keyword evidence="2" id="KW-1133">Transmembrane helix</keyword>
<evidence type="ECO:0000313" key="4">
    <source>
        <dbReference type="Proteomes" id="UP000318801"/>
    </source>
</evidence>
<dbReference type="InterPro" id="IPR022275">
    <property type="entry name" value="NHPM_bacteriocin_SS_HylD"/>
</dbReference>
<comment type="caution">
    <text evidence="3">The sequence shown here is derived from an EMBL/GenBank/DDBJ whole genome shotgun (WGS) entry which is preliminary data.</text>
</comment>
<reference evidence="3 4" key="1">
    <citation type="submission" date="2019-06" db="EMBL/GenBank/DDBJ databases">
        <authorList>
            <person name="Li M."/>
        </authorList>
    </citation>
    <scope>NUCLEOTIDE SEQUENCE [LARGE SCALE GENOMIC DNA]</scope>
    <source>
        <strain evidence="3 4">BGMRC2036</strain>
    </source>
</reference>
<organism evidence="3 4">
    <name type="scientific">Martelella alba</name>
    <dbReference type="NCBI Taxonomy" id="2590451"/>
    <lineage>
        <taxon>Bacteria</taxon>
        <taxon>Pseudomonadati</taxon>
        <taxon>Pseudomonadota</taxon>
        <taxon>Alphaproteobacteria</taxon>
        <taxon>Hyphomicrobiales</taxon>
        <taxon>Aurantimonadaceae</taxon>
        <taxon>Martelella</taxon>
    </lineage>
</organism>
<keyword evidence="4" id="KW-1185">Reference proteome</keyword>
<sequence length="431" mass="46562">MKVPNLMSSSPAAPRQVYRESALRHLQTPESTDSLMRVVGPSGWIVLAAITIVLGGAIYWGFFGTVTTFVQGKGILGPAFGETRDFVVTHSGVLQKLPLKLGDTVKKGDLVAAVEIVSVAQDKREADRTLRSLKDEQALLQTYWSSLLPQQLADLKKKEEDLTRQAEWEQKQVDSRQKILDGFEKASESGAITPLRLNEARDSLIQASSTLAQTKLDLDQIAAQRLELDNRKTTAFQTMSDRLLQAEESISDLEDTLQSGGKVYSDIDGKVIDVESSLGSYVEPGSPLVTVQPVDESIDGVFFANPLHGKKITAGMEVNIAPSTVEAARFGTIRGKVAWVSQDPQSDTAVERQIGNATLAKSLTGNVAPIAFGVILDRDKQAPSGFQWTSGHGPDMQIPTGTLADADVAVESVPPIVLVIPAIRHLLGLDQ</sequence>